<dbReference type="InterPro" id="IPR031571">
    <property type="entry name" value="RcpC_dom"/>
</dbReference>
<feature type="domain" description="Flp pilus assembly protein RcpC/CpaB" evidence="1">
    <location>
        <begin position="123"/>
        <end position="226"/>
    </location>
</feature>
<reference evidence="2 3" key="1">
    <citation type="submission" date="2016-11" db="EMBL/GenBank/DDBJ databases">
        <authorList>
            <person name="Jaros S."/>
            <person name="Januszkiewicz K."/>
            <person name="Wedrychowicz H."/>
        </authorList>
    </citation>
    <scope>NUCLEOTIDE SEQUENCE [LARGE SCALE GENOMIC DNA]</scope>
    <source>
        <strain evidence="2 3">CECT 7868</strain>
    </source>
</reference>
<dbReference type="AlphaFoldDB" id="A0A1M5ZRL6"/>
<dbReference type="OrthoDB" id="6400671at2"/>
<accession>A0A1M5ZRL6</accession>
<name>A0A1M5ZRL6_9VIBR</name>
<dbReference type="Pfam" id="PF16976">
    <property type="entry name" value="RcpC"/>
    <property type="match status" value="1"/>
</dbReference>
<evidence type="ECO:0000313" key="3">
    <source>
        <dbReference type="Proteomes" id="UP000184608"/>
    </source>
</evidence>
<gene>
    <name evidence="2" type="ORF">VA7868_03096</name>
</gene>
<dbReference type="Proteomes" id="UP000184608">
    <property type="component" value="Unassembled WGS sequence"/>
</dbReference>
<keyword evidence="3" id="KW-1185">Reference proteome</keyword>
<evidence type="ECO:0000259" key="1">
    <source>
        <dbReference type="Pfam" id="PF16976"/>
    </source>
</evidence>
<proteinExistence type="predicted"/>
<organism evidence="2 3">
    <name type="scientific">Vibrio aerogenes CECT 7868</name>
    <dbReference type="NCBI Taxonomy" id="1216006"/>
    <lineage>
        <taxon>Bacteria</taxon>
        <taxon>Pseudomonadati</taxon>
        <taxon>Pseudomonadota</taxon>
        <taxon>Gammaproteobacteria</taxon>
        <taxon>Vibrionales</taxon>
        <taxon>Vibrionaceae</taxon>
        <taxon>Vibrio</taxon>
    </lineage>
</organism>
<dbReference type="NCBIfam" id="TIGR03177">
    <property type="entry name" value="pilus_cpaB"/>
    <property type="match status" value="1"/>
</dbReference>
<sequence>MRSKLLMIMAIIAIGAGLAGIFFSGEKTPEPKVSVVKTPPHESVFYKVFRAGSLIKRGAHVHREDLEIVRLSESEARQHGIDGDSLFQLNPQAVYRANQNPGDFVLRQDIVLPDEPEFIGLTIAPDCVPYPVAVDPDAVVGGIIRSGSYVDVLALTGVSNRTSELRHLPAKNITINPVLTHIRVLKIEPGEHKIGDREKVQDHLILEVTRKQVAKLMVARQIARLEVYQSAGVASAKELRANAGDVLPDFKAVKELRANEIVVK</sequence>
<dbReference type="STRING" id="1216006.VA7868_03096"/>
<protein>
    <recommendedName>
        <fullName evidence="1">Flp pilus assembly protein RcpC/CpaB domain-containing protein</fullName>
    </recommendedName>
</protein>
<dbReference type="InterPro" id="IPR017592">
    <property type="entry name" value="Pilus_assmbl_Flp-typ_CpaB"/>
</dbReference>
<dbReference type="EMBL" id="FQXZ01000035">
    <property type="protein sequence ID" value="SHI26749.1"/>
    <property type="molecule type" value="Genomic_DNA"/>
</dbReference>
<dbReference type="RefSeq" id="WP_073604715.1">
    <property type="nucleotide sequence ID" value="NZ_FQXZ01000035.1"/>
</dbReference>
<evidence type="ECO:0000313" key="2">
    <source>
        <dbReference type="EMBL" id="SHI26749.1"/>
    </source>
</evidence>